<dbReference type="EMBL" id="CP035493">
    <property type="protein sequence ID" value="QAY71639.1"/>
    <property type="molecule type" value="Genomic_DNA"/>
</dbReference>
<evidence type="ECO:0000313" key="2">
    <source>
        <dbReference type="EMBL" id="QAY71639.1"/>
    </source>
</evidence>
<name>A0A4P6FBG3_9MICO</name>
<organism evidence="2 3">
    <name type="scientific">Xylanimonas protaetiae</name>
    <dbReference type="NCBI Taxonomy" id="2509457"/>
    <lineage>
        <taxon>Bacteria</taxon>
        <taxon>Bacillati</taxon>
        <taxon>Actinomycetota</taxon>
        <taxon>Actinomycetes</taxon>
        <taxon>Micrococcales</taxon>
        <taxon>Promicromonosporaceae</taxon>
        <taxon>Xylanimonas</taxon>
    </lineage>
</organism>
<feature type="domain" description="Sulfatase N-terminal" evidence="1">
    <location>
        <begin position="4"/>
        <end position="93"/>
    </location>
</feature>
<dbReference type="AlphaFoldDB" id="A0A4P6FBG3"/>
<protein>
    <recommendedName>
        <fullName evidence="1">Sulfatase N-terminal domain-containing protein</fullName>
    </recommendedName>
</protein>
<evidence type="ECO:0000259" key="1">
    <source>
        <dbReference type="Pfam" id="PF00884"/>
    </source>
</evidence>
<accession>A0A4P6FBG3</accession>
<gene>
    <name evidence="2" type="ORF">ET471_17685</name>
</gene>
<keyword evidence="3" id="KW-1185">Reference proteome</keyword>
<evidence type="ECO:0000313" key="3">
    <source>
        <dbReference type="Proteomes" id="UP000292118"/>
    </source>
</evidence>
<dbReference type="RefSeq" id="WP_129190523.1">
    <property type="nucleotide sequence ID" value="NZ_CP035493.1"/>
</dbReference>
<dbReference type="SUPFAM" id="SSF53649">
    <property type="entry name" value="Alkaline phosphatase-like"/>
    <property type="match status" value="1"/>
</dbReference>
<dbReference type="OrthoDB" id="9777306at2"/>
<proteinExistence type="predicted"/>
<dbReference type="Pfam" id="PF00884">
    <property type="entry name" value="Sulfatase"/>
    <property type="match status" value="1"/>
</dbReference>
<dbReference type="Gene3D" id="3.40.720.10">
    <property type="entry name" value="Alkaline Phosphatase, subunit A"/>
    <property type="match status" value="1"/>
</dbReference>
<dbReference type="InterPro" id="IPR017850">
    <property type="entry name" value="Alkaline_phosphatase_core_sf"/>
</dbReference>
<reference evidence="2 3" key="1">
    <citation type="submission" date="2019-01" db="EMBL/GenBank/DDBJ databases">
        <title>Genome sequencing of strain FW10M-9.</title>
        <authorList>
            <person name="Heo J."/>
            <person name="Kim S.-J."/>
            <person name="Kim J.-S."/>
            <person name="Hong S.-B."/>
            <person name="Kwon S.-W."/>
        </authorList>
    </citation>
    <scope>NUCLEOTIDE SEQUENCE [LARGE SCALE GENOMIC DNA]</scope>
    <source>
        <strain evidence="2 3">FW10M-9</strain>
    </source>
</reference>
<dbReference type="InterPro" id="IPR000917">
    <property type="entry name" value="Sulfatase_N"/>
</dbReference>
<dbReference type="Proteomes" id="UP000292118">
    <property type="component" value="Chromosome"/>
</dbReference>
<dbReference type="KEGG" id="xya:ET471_17685"/>
<sequence length="114" mass="12875">MRAIMLMFDTLNRRYLPLDGSTEVNAPHFERLARETVTFDTCYAGSMPCMPARREIHTGRYNFLHRSWGPLRPFDDSVPEILSKAGVYTHLVTDHYHSVRPAGRPGADAASGQP</sequence>